<dbReference type="EMBL" id="JAOVZR010000001">
    <property type="protein sequence ID" value="MCY0148287.1"/>
    <property type="molecule type" value="Genomic_DNA"/>
</dbReference>
<gene>
    <name evidence="2" type="ORF">OEG84_11340</name>
</gene>
<feature type="transmembrane region" description="Helical" evidence="1">
    <location>
        <begin position="25"/>
        <end position="44"/>
    </location>
</feature>
<protein>
    <submittedName>
        <fullName evidence="2">DoxX family membrane protein</fullName>
    </submittedName>
</protein>
<name>A0ABT3Z938_9HYPH</name>
<reference evidence="2" key="1">
    <citation type="submission" date="2022-10" db="EMBL/GenBank/DDBJ databases">
        <title>Hoeflea sp. G2-23, isolated from marine algae.</title>
        <authorList>
            <person name="Kristyanto S."/>
            <person name="Kim J.M."/>
            <person name="Jeon C.O."/>
        </authorList>
    </citation>
    <scope>NUCLEOTIDE SEQUENCE</scope>
    <source>
        <strain evidence="2">G2-23</strain>
    </source>
</reference>
<organism evidence="2 3">
    <name type="scientific">Hoeflea algicola</name>
    <dbReference type="NCBI Taxonomy" id="2983763"/>
    <lineage>
        <taxon>Bacteria</taxon>
        <taxon>Pseudomonadati</taxon>
        <taxon>Pseudomonadota</taxon>
        <taxon>Alphaproteobacteria</taxon>
        <taxon>Hyphomicrobiales</taxon>
        <taxon>Rhizobiaceae</taxon>
        <taxon>Hoeflea</taxon>
    </lineage>
</organism>
<proteinExistence type="predicted"/>
<accession>A0ABT3Z938</accession>
<evidence type="ECO:0000313" key="3">
    <source>
        <dbReference type="Proteomes" id="UP001073227"/>
    </source>
</evidence>
<keyword evidence="1" id="KW-0472">Membrane</keyword>
<feature type="transmembrane region" description="Helical" evidence="1">
    <location>
        <begin position="160"/>
        <end position="183"/>
    </location>
</feature>
<evidence type="ECO:0000313" key="2">
    <source>
        <dbReference type="EMBL" id="MCY0148287.1"/>
    </source>
</evidence>
<keyword evidence="1" id="KW-1133">Transmembrane helix</keyword>
<feature type="transmembrane region" description="Helical" evidence="1">
    <location>
        <begin position="87"/>
        <end position="109"/>
    </location>
</feature>
<dbReference type="RefSeq" id="WP_267653858.1">
    <property type="nucleotide sequence ID" value="NZ_JAOVZR010000001.1"/>
</dbReference>
<keyword evidence="3" id="KW-1185">Reference proteome</keyword>
<keyword evidence="1" id="KW-0812">Transmembrane</keyword>
<dbReference type="Proteomes" id="UP001073227">
    <property type="component" value="Unassembled WGS sequence"/>
</dbReference>
<comment type="caution">
    <text evidence="2">The sequence shown here is derived from an EMBL/GenBank/DDBJ whole genome shotgun (WGS) entry which is preliminary data.</text>
</comment>
<evidence type="ECO:0000256" key="1">
    <source>
        <dbReference type="SAM" id="Phobius"/>
    </source>
</evidence>
<sequence length="196" mass="21258">MRSAIDLLAYLHHRVFGFIEKLGDGWLLGLVARFTFASVLWGYFLNSAGTKVGDGFLGFFSIQPGAYYQIVLPAVEAAGGDVDAVSFFPWGLIVLLGTYAEFILPLMIIIGLFSRVAALGMMVFIAVQSFVDITVHKVGAETIGTLFDRFPDGLIADQRLLWLVPLLVIVLKGPGLLSVDAILARARPQPGRYAPA</sequence>
<feature type="transmembrane region" description="Helical" evidence="1">
    <location>
        <begin position="56"/>
        <end position="75"/>
    </location>
</feature>